<dbReference type="Proteomes" id="UP000515163">
    <property type="component" value="Unplaced"/>
</dbReference>
<dbReference type="EC" id="3.1.1.96" evidence="3"/>
<dbReference type="RefSeq" id="XP_031554131.1">
    <property type="nucleotide sequence ID" value="XM_031698271.1"/>
</dbReference>
<evidence type="ECO:0000313" key="9">
    <source>
        <dbReference type="RefSeq" id="XP_031554131.1"/>
    </source>
</evidence>
<dbReference type="InterPro" id="IPR003732">
    <property type="entry name" value="Daa-tRNA_deacyls_DTD"/>
</dbReference>
<name>A0A6P8HEH9_ACTTE</name>
<dbReference type="Pfam" id="PF02580">
    <property type="entry name" value="Tyr_Deacylase"/>
    <property type="match status" value="1"/>
</dbReference>
<keyword evidence="4" id="KW-0963">Cytoplasm</keyword>
<dbReference type="InterPro" id="IPR023509">
    <property type="entry name" value="DTD-like_sf"/>
</dbReference>
<dbReference type="OrthoDB" id="275783at2759"/>
<gene>
    <name evidence="9" type="primary">LOC116291148</name>
</gene>
<evidence type="ECO:0000256" key="7">
    <source>
        <dbReference type="ARBA" id="ARBA00048018"/>
    </source>
</evidence>
<dbReference type="InParanoid" id="A0A6P8HEH9"/>
<reference evidence="9" key="1">
    <citation type="submission" date="2025-08" db="UniProtKB">
        <authorList>
            <consortium name="RefSeq"/>
        </authorList>
    </citation>
    <scope>IDENTIFICATION</scope>
    <source>
        <tissue evidence="9">Tentacle</tissue>
    </source>
</reference>
<dbReference type="FunCoup" id="A0A6P8HEH9">
    <property type="interactions" value="655"/>
</dbReference>
<protein>
    <recommendedName>
        <fullName evidence="3">D-aminoacyl-tRNA deacylase</fullName>
        <ecNumber evidence="3">3.1.1.96</ecNumber>
    </recommendedName>
</protein>
<keyword evidence="5" id="KW-0378">Hydrolase</keyword>
<dbReference type="PANTHER" id="PTHR10472">
    <property type="entry name" value="D-TYROSYL-TRNA TYR DEACYLASE"/>
    <property type="match status" value="1"/>
</dbReference>
<comment type="subcellular location">
    <subcellularLocation>
        <location evidence="1">Cytoplasm</location>
    </subcellularLocation>
</comment>
<dbReference type="Gene3D" id="3.50.80.10">
    <property type="entry name" value="D-tyrosyl-tRNA(Tyr) deacylase"/>
    <property type="match status" value="1"/>
</dbReference>
<dbReference type="GO" id="GO:0051500">
    <property type="term" value="F:D-tyrosyl-tRNA(Tyr) deacylase activity"/>
    <property type="evidence" value="ECO:0007669"/>
    <property type="project" value="TreeGrafter"/>
</dbReference>
<dbReference type="AlphaFoldDB" id="A0A6P8HEH9"/>
<keyword evidence="8" id="KW-1185">Reference proteome</keyword>
<comment type="catalytic activity">
    <reaction evidence="7">
        <text>a D-aminoacyl-tRNA + H2O = a tRNA + a D-alpha-amino acid + H(+)</text>
        <dbReference type="Rhea" id="RHEA:13953"/>
        <dbReference type="Rhea" id="RHEA-COMP:10123"/>
        <dbReference type="Rhea" id="RHEA-COMP:10124"/>
        <dbReference type="ChEBI" id="CHEBI:15377"/>
        <dbReference type="ChEBI" id="CHEBI:15378"/>
        <dbReference type="ChEBI" id="CHEBI:59871"/>
        <dbReference type="ChEBI" id="CHEBI:78442"/>
        <dbReference type="ChEBI" id="CHEBI:79333"/>
        <dbReference type="EC" id="3.1.1.96"/>
    </reaction>
</comment>
<sequence>MASSTSGPCVRVIMQQCLSARLQVQPPSDQKPAEYVEIKRGVILHVAFLKGAALDIIPKVVKAVLNVRLSETDSNSKVSVLELPGDVLIVPQATIGGKLKGKSMQYHTNIAKTEALELYKEFVSLCNKTVSEEAKKADSDVSPQVKWGTYGNRQVLSSCTNGPYTHVLDF</sequence>
<evidence type="ECO:0000256" key="2">
    <source>
        <dbReference type="ARBA" id="ARBA00011738"/>
    </source>
</evidence>
<evidence type="ECO:0000256" key="5">
    <source>
        <dbReference type="ARBA" id="ARBA00022801"/>
    </source>
</evidence>
<dbReference type="SUPFAM" id="SSF69500">
    <property type="entry name" value="DTD-like"/>
    <property type="match status" value="1"/>
</dbReference>
<dbReference type="PANTHER" id="PTHR10472:SF1">
    <property type="entry name" value="D-AMINOACYL-TRNA DEACYLASE 2"/>
    <property type="match status" value="1"/>
</dbReference>
<comment type="subunit">
    <text evidence="2">Homodimer.</text>
</comment>
<dbReference type="GO" id="GO:0005737">
    <property type="term" value="C:cytoplasm"/>
    <property type="evidence" value="ECO:0007669"/>
    <property type="project" value="UniProtKB-SubCell"/>
</dbReference>
<evidence type="ECO:0000256" key="1">
    <source>
        <dbReference type="ARBA" id="ARBA00004496"/>
    </source>
</evidence>
<dbReference type="GeneID" id="116291148"/>
<comment type="catalytic activity">
    <reaction evidence="6">
        <text>glycyl-tRNA(Ala) + H2O = tRNA(Ala) + glycine + H(+)</text>
        <dbReference type="Rhea" id="RHEA:53744"/>
        <dbReference type="Rhea" id="RHEA-COMP:9657"/>
        <dbReference type="Rhea" id="RHEA-COMP:13640"/>
        <dbReference type="ChEBI" id="CHEBI:15377"/>
        <dbReference type="ChEBI" id="CHEBI:15378"/>
        <dbReference type="ChEBI" id="CHEBI:57305"/>
        <dbReference type="ChEBI" id="CHEBI:78442"/>
        <dbReference type="ChEBI" id="CHEBI:78522"/>
        <dbReference type="EC" id="3.1.1.96"/>
    </reaction>
</comment>
<evidence type="ECO:0000256" key="4">
    <source>
        <dbReference type="ARBA" id="ARBA00022490"/>
    </source>
</evidence>
<evidence type="ECO:0000256" key="3">
    <source>
        <dbReference type="ARBA" id="ARBA00013056"/>
    </source>
</evidence>
<evidence type="ECO:0000313" key="8">
    <source>
        <dbReference type="Proteomes" id="UP000515163"/>
    </source>
</evidence>
<proteinExistence type="predicted"/>
<accession>A0A6P8HEH9</accession>
<dbReference type="KEGG" id="aten:116291148"/>
<organism evidence="8 9">
    <name type="scientific">Actinia tenebrosa</name>
    <name type="common">Australian red waratah sea anemone</name>
    <dbReference type="NCBI Taxonomy" id="6105"/>
    <lineage>
        <taxon>Eukaryota</taxon>
        <taxon>Metazoa</taxon>
        <taxon>Cnidaria</taxon>
        <taxon>Anthozoa</taxon>
        <taxon>Hexacorallia</taxon>
        <taxon>Actiniaria</taxon>
        <taxon>Actiniidae</taxon>
        <taxon>Actinia</taxon>
    </lineage>
</organism>
<evidence type="ECO:0000256" key="6">
    <source>
        <dbReference type="ARBA" id="ARBA00047676"/>
    </source>
</evidence>